<dbReference type="InterPro" id="IPR041698">
    <property type="entry name" value="Methyltransf_25"/>
</dbReference>
<dbReference type="Pfam" id="PF13649">
    <property type="entry name" value="Methyltransf_25"/>
    <property type="match status" value="1"/>
</dbReference>
<dbReference type="InterPro" id="IPR029063">
    <property type="entry name" value="SAM-dependent_MTases_sf"/>
</dbReference>
<evidence type="ECO:0000259" key="2">
    <source>
        <dbReference type="Pfam" id="PF13649"/>
    </source>
</evidence>
<proteinExistence type="predicted"/>
<dbReference type="RefSeq" id="WP_258783785.1">
    <property type="nucleotide sequence ID" value="NZ_JANUGP010000055.1"/>
</dbReference>
<sequence length="211" mass="23851">MPFNHNDHYHDLLLRELPESCRRALDVGCGTGTFARKLALRGIEVDAIDVDDHVISAAREQSAALDLPGQIRFEQADITHLTLEPDTYDYIACLASIHHVPFETVQKLRASLTANGVLVILGCYREATLRDHATSLLAIPVNAVRRASVFFREKWSEIRANQGTQPPPAPVAPPSMSLAEIRKESATYLPERRIRRLLFWRYLLVFQQRQG</sequence>
<evidence type="ECO:0000313" key="3">
    <source>
        <dbReference type="EMBL" id="MCS0606421.1"/>
    </source>
</evidence>
<feature type="domain" description="Methyltransferase" evidence="2">
    <location>
        <begin position="25"/>
        <end position="109"/>
    </location>
</feature>
<evidence type="ECO:0000313" key="4">
    <source>
        <dbReference type="Proteomes" id="UP001205612"/>
    </source>
</evidence>
<dbReference type="Gene3D" id="3.40.50.150">
    <property type="entry name" value="Vaccinia Virus protein VP39"/>
    <property type="match status" value="1"/>
</dbReference>
<dbReference type="Proteomes" id="UP001205612">
    <property type="component" value="Unassembled WGS sequence"/>
</dbReference>
<comment type="caution">
    <text evidence="3">The sequence shown here is derived from an EMBL/GenBank/DDBJ whole genome shotgun (WGS) entry which is preliminary data.</text>
</comment>
<dbReference type="GO" id="GO:0008168">
    <property type="term" value="F:methyltransferase activity"/>
    <property type="evidence" value="ECO:0007669"/>
    <property type="project" value="UniProtKB-KW"/>
</dbReference>
<evidence type="ECO:0000256" key="1">
    <source>
        <dbReference type="ARBA" id="ARBA00022679"/>
    </source>
</evidence>
<keyword evidence="3" id="KW-0489">Methyltransferase</keyword>
<dbReference type="EMBL" id="JANUGP010000055">
    <property type="protein sequence ID" value="MCS0606421.1"/>
    <property type="molecule type" value="Genomic_DNA"/>
</dbReference>
<accession>A0ABT2BDD5</accession>
<name>A0ABT2BDD5_9ACTN</name>
<reference evidence="3 4" key="1">
    <citation type="submission" date="2022-08" db="EMBL/GenBank/DDBJ databases">
        <authorList>
            <person name="Somphong A."/>
            <person name="Phongsopitanun W."/>
        </authorList>
    </citation>
    <scope>NUCLEOTIDE SEQUENCE [LARGE SCALE GENOMIC DNA]</scope>
    <source>
        <strain evidence="3 4">LP11</strain>
    </source>
</reference>
<gene>
    <name evidence="3" type="ORF">NX794_35210</name>
</gene>
<dbReference type="PANTHER" id="PTHR43861">
    <property type="entry name" value="TRANS-ACONITATE 2-METHYLTRANSFERASE-RELATED"/>
    <property type="match status" value="1"/>
</dbReference>
<dbReference type="GO" id="GO:0032259">
    <property type="term" value="P:methylation"/>
    <property type="evidence" value="ECO:0007669"/>
    <property type="project" value="UniProtKB-KW"/>
</dbReference>
<keyword evidence="4" id="KW-1185">Reference proteome</keyword>
<organism evidence="3 4">
    <name type="scientific">Streptomyces pyxinicus</name>
    <dbReference type="NCBI Taxonomy" id="2970331"/>
    <lineage>
        <taxon>Bacteria</taxon>
        <taxon>Bacillati</taxon>
        <taxon>Actinomycetota</taxon>
        <taxon>Actinomycetes</taxon>
        <taxon>Kitasatosporales</taxon>
        <taxon>Streptomycetaceae</taxon>
        <taxon>Streptomyces</taxon>
    </lineage>
</organism>
<dbReference type="SUPFAM" id="SSF53335">
    <property type="entry name" value="S-adenosyl-L-methionine-dependent methyltransferases"/>
    <property type="match status" value="1"/>
</dbReference>
<protein>
    <submittedName>
        <fullName evidence="3">Class I SAM-dependent methyltransferase</fullName>
    </submittedName>
</protein>
<keyword evidence="1" id="KW-0808">Transferase</keyword>
<dbReference type="CDD" id="cd02440">
    <property type="entry name" value="AdoMet_MTases"/>
    <property type="match status" value="1"/>
</dbReference>